<evidence type="ECO:0000313" key="2">
    <source>
        <dbReference type="Proteomes" id="UP000325516"/>
    </source>
</evidence>
<dbReference type="Proteomes" id="UP000325516">
    <property type="component" value="Chromosome"/>
</dbReference>
<keyword evidence="2" id="KW-1185">Reference proteome</keyword>
<reference evidence="2" key="1">
    <citation type="submission" date="2019-09" db="EMBL/GenBank/DDBJ databases">
        <title>Mumia zhuanghuii sp. nov. isolated from the intestinal contents of plateau pika (Ochotona curzoniae) in the Qinghai-Tibet plateau of China.</title>
        <authorList>
            <person name="Tian Z."/>
        </authorList>
    </citation>
    <scope>NUCLEOTIDE SEQUENCE [LARGE SCALE GENOMIC DNA]</scope>
    <source>
        <strain evidence="2">L-031</strain>
    </source>
</reference>
<dbReference type="AlphaFoldDB" id="A0A5J6L3S2"/>
<dbReference type="KEGG" id="mlz:F6J85_07870"/>
<organism evidence="1 2">
    <name type="scientific">Microbacterium lushaniae</name>
    <dbReference type="NCBI Taxonomy" id="2614639"/>
    <lineage>
        <taxon>Bacteria</taxon>
        <taxon>Bacillati</taxon>
        <taxon>Actinomycetota</taxon>
        <taxon>Actinomycetes</taxon>
        <taxon>Micrococcales</taxon>
        <taxon>Microbacteriaceae</taxon>
        <taxon>Microbacterium</taxon>
    </lineage>
</organism>
<name>A0A5J6L3S2_9MICO</name>
<protein>
    <submittedName>
        <fullName evidence="1">DUF2199 domain-containing protein</fullName>
    </submittedName>
</protein>
<dbReference type="EMBL" id="CP044232">
    <property type="protein sequence ID" value="QEW03026.1"/>
    <property type="molecule type" value="Genomic_DNA"/>
</dbReference>
<accession>A0A5J6L3S2</accession>
<proteinExistence type="predicted"/>
<dbReference type="Pfam" id="PF09965">
    <property type="entry name" value="DUF2199"/>
    <property type="match status" value="1"/>
</dbReference>
<gene>
    <name evidence="1" type="ORF">F6J85_07870</name>
</gene>
<evidence type="ECO:0000313" key="1">
    <source>
        <dbReference type="EMBL" id="QEW03026.1"/>
    </source>
</evidence>
<dbReference type="InterPro" id="IPR018697">
    <property type="entry name" value="DUF2199"/>
</dbReference>
<sequence>MVAHRWAIHSPVARPWHSLIAQQHAPTVRLYGRGMEFDTCADCGRALDAHDRHIKFALPDPVLDAGQIDAADMWLSGPDAKSSTLMQVQNVGAFVRALLPVTLTDDHVVTYGVWIAIDPAEFGRVFDVWWKPEYQDLALDGYLGNSVQPWGLLGSPVSIAVRDPESIPYCTQSSANQLQSVIADTWNHDLVLAAYWGN</sequence>